<evidence type="ECO:0000313" key="1">
    <source>
        <dbReference type="EMBL" id="PCE28267.1"/>
    </source>
</evidence>
<evidence type="ECO:0000313" key="2">
    <source>
        <dbReference type="Proteomes" id="UP000218022"/>
    </source>
</evidence>
<protein>
    <submittedName>
        <fullName evidence="1">Uncharacterized protein</fullName>
    </submittedName>
</protein>
<gene>
    <name evidence="1" type="ORF">BWP39_07055</name>
</gene>
<proteinExistence type="predicted"/>
<sequence>MQLERQAHMLPVGASRLEMRADFGLLAGRRENGRRAVCVPDASTRYADTSTGVKLHSPR</sequence>
<dbReference type="EMBL" id="MTZV01000002">
    <property type="protein sequence ID" value="PCE28267.1"/>
    <property type="molecule type" value="Genomic_DNA"/>
</dbReference>
<name>A0A2A4F5K7_9BURK</name>
<accession>A0A2A4F5K7</accession>
<comment type="caution">
    <text evidence="1">The sequence shown here is derived from an EMBL/GenBank/DDBJ whole genome shotgun (WGS) entry which is preliminary data.</text>
</comment>
<organism evidence="1 2">
    <name type="scientific">Paraburkholderia acidicola</name>
    <dbReference type="NCBI Taxonomy" id="1912599"/>
    <lineage>
        <taxon>Bacteria</taxon>
        <taxon>Pseudomonadati</taxon>
        <taxon>Pseudomonadota</taxon>
        <taxon>Betaproteobacteria</taxon>
        <taxon>Burkholderiales</taxon>
        <taxon>Burkholderiaceae</taxon>
        <taxon>Paraburkholderia</taxon>
    </lineage>
</organism>
<dbReference type="Proteomes" id="UP000218022">
    <property type="component" value="Unassembled WGS sequence"/>
</dbReference>
<reference evidence="1 2" key="1">
    <citation type="submission" date="2017-01" db="EMBL/GenBank/DDBJ databases">
        <title>Whole-Genome Shotgun Sequencing of Two beta-Proteobacterial Species in Search of the Bulgecin Biosynthetic Cluster.</title>
        <authorList>
            <person name="Horsman M.E."/>
            <person name="Marous D.R."/>
            <person name="Li R."/>
            <person name="Oliver R.A."/>
            <person name="Byun B."/>
            <person name="Emrich S.J."/>
            <person name="Boggess B."/>
            <person name="Townsend C.A."/>
            <person name="Mobashery S."/>
        </authorList>
    </citation>
    <scope>NUCLEOTIDE SEQUENCE [LARGE SCALE GENOMIC DNA]</scope>
    <source>
        <strain evidence="1 2">ATCC 31363</strain>
    </source>
</reference>
<dbReference type="AlphaFoldDB" id="A0A2A4F5K7"/>